<evidence type="ECO:0000313" key="8">
    <source>
        <dbReference type="Proteomes" id="UP001597267"/>
    </source>
</evidence>
<feature type="transmembrane region" description="Helical" evidence="6">
    <location>
        <begin position="12"/>
        <end position="34"/>
    </location>
</feature>
<feature type="transmembrane region" description="Helical" evidence="6">
    <location>
        <begin position="46"/>
        <end position="67"/>
    </location>
</feature>
<evidence type="ECO:0000256" key="3">
    <source>
        <dbReference type="ARBA" id="ARBA00022692"/>
    </source>
</evidence>
<evidence type="ECO:0000256" key="5">
    <source>
        <dbReference type="ARBA" id="ARBA00023136"/>
    </source>
</evidence>
<proteinExistence type="predicted"/>
<protein>
    <submittedName>
        <fullName evidence="7">Lipopolysaccharide biosynthesis protein</fullName>
    </submittedName>
</protein>
<accession>A0ABW4J9C3</accession>
<evidence type="ECO:0000256" key="4">
    <source>
        <dbReference type="ARBA" id="ARBA00022989"/>
    </source>
</evidence>
<keyword evidence="3 6" id="KW-0812">Transmembrane</keyword>
<organism evidence="7 8">
    <name type="scientific">Agrilactobacillus yilanensis</name>
    <dbReference type="NCBI Taxonomy" id="2485997"/>
    <lineage>
        <taxon>Bacteria</taxon>
        <taxon>Bacillati</taxon>
        <taxon>Bacillota</taxon>
        <taxon>Bacilli</taxon>
        <taxon>Lactobacillales</taxon>
        <taxon>Lactobacillaceae</taxon>
        <taxon>Agrilactobacillus</taxon>
    </lineage>
</organism>
<dbReference type="PANTHER" id="PTHR30250">
    <property type="entry name" value="PST FAMILY PREDICTED COLANIC ACID TRANSPORTER"/>
    <property type="match status" value="1"/>
</dbReference>
<name>A0ABW4J9C3_9LACO</name>
<dbReference type="InterPro" id="IPR050833">
    <property type="entry name" value="Poly_Biosynth_Transport"/>
</dbReference>
<dbReference type="RefSeq" id="WP_125715216.1">
    <property type="nucleotide sequence ID" value="NZ_JBHTOP010000022.1"/>
</dbReference>
<keyword evidence="5 6" id="KW-0472">Membrane</keyword>
<feature type="transmembrane region" description="Helical" evidence="6">
    <location>
        <begin position="166"/>
        <end position="186"/>
    </location>
</feature>
<dbReference type="Pfam" id="PF01943">
    <property type="entry name" value="Polysacc_synt"/>
    <property type="match status" value="1"/>
</dbReference>
<feature type="transmembrane region" description="Helical" evidence="6">
    <location>
        <begin position="286"/>
        <end position="312"/>
    </location>
</feature>
<feature type="transmembrane region" description="Helical" evidence="6">
    <location>
        <begin position="139"/>
        <end position="160"/>
    </location>
</feature>
<feature type="transmembrane region" description="Helical" evidence="6">
    <location>
        <begin position="79"/>
        <end position="103"/>
    </location>
</feature>
<evidence type="ECO:0000313" key="7">
    <source>
        <dbReference type="EMBL" id="MFD1672035.1"/>
    </source>
</evidence>
<keyword evidence="8" id="KW-1185">Reference proteome</keyword>
<keyword evidence="2" id="KW-1003">Cell membrane</keyword>
<gene>
    <name evidence="7" type="ORF">ACFQ5M_08005</name>
</gene>
<feature type="transmembrane region" description="Helical" evidence="6">
    <location>
        <begin position="318"/>
        <end position="338"/>
    </location>
</feature>
<feature type="transmembrane region" description="Helical" evidence="6">
    <location>
        <begin position="432"/>
        <end position="449"/>
    </location>
</feature>
<evidence type="ECO:0000256" key="6">
    <source>
        <dbReference type="SAM" id="Phobius"/>
    </source>
</evidence>
<sequence length="469" mass="53384">MDKYRRLVNNSIIFAVGSFGSKFISFFMLPLYTYTLAQSDYGITDLVQTTVSLLLPVISLSVFDAVLRFIMDQDQQPEVILTCGFFLTVVSAIGVALIGFGIAQVSDWPYLRALVLILIIQSFQNLLAQYIKAINHVRLYAANGIILTLLTAGLNIWFLWGLRLGAAGFFQAMILANLTSVIYLAVIEKIHRQIKWRYFSWAKLKTMLRYSVPLMPNATAWWTTNMINRYFILYFLGQAANGLFAVANKIPMILSVVNSVFFQAWQLSAIETYGSEDSTAFYKNIFAVYSSCLLLGTSWLIVGLRPLIWLLVSDSYQSAWRTVPFLLLTVVYTSFASFYGQYYIAAKKTFGVFTTTIIAAGINVLGNFILVPRFGLNGAGFSAMISFFCLWLIRYFDTKKFVTNQMDLKNLIGNHGLILLQLFCLYHWSDQFWLSLIMSGCVGLFALYWNRQVLQLLYRFVKLKFRGTE</sequence>
<feature type="transmembrane region" description="Helical" evidence="6">
    <location>
        <begin position="376"/>
        <end position="396"/>
    </location>
</feature>
<evidence type="ECO:0000256" key="2">
    <source>
        <dbReference type="ARBA" id="ARBA00022475"/>
    </source>
</evidence>
<dbReference type="InterPro" id="IPR002797">
    <property type="entry name" value="Polysacc_synth"/>
</dbReference>
<feature type="transmembrane region" description="Helical" evidence="6">
    <location>
        <begin position="350"/>
        <end position="370"/>
    </location>
</feature>
<feature type="transmembrane region" description="Helical" evidence="6">
    <location>
        <begin position="109"/>
        <end position="127"/>
    </location>
</feature>
<comment type="subcellular location">
    <subcellularLocation>
        <location evidence="1">Cell membrane</location>
        <topology evidence="1">Multi-pass membrane protein</topology>
    </subcellularLocation>
</comment>
<reference evidence="8" key="1">
    <citation type="journal article" date="2019" name="Int. J. Syst. Evol. Microbiol.">
        <title>The Global Catalogue of Microorganisms (GCM) 10K type strain sequencing project: providing services to taxonomists for standard genome sequencing and annotation.</title>
        <authorList>
            <consortium name="The Broad Institute Genomics Platform"/>
            <consortium name="The Broad Institute Genome Sequencing Center for Infectious Disease"/>
            <person name="Wu L."/>
            <person name="Ma J."/>
        </authorList>
    </citation>
    <scope>NUCLEOTIDE SEQUENCE [LARGE SCALE GENOMIC DNA]</scope>
    <source>
        <strain evidence="8">CCM 8896</strain>
    </source>
</reference>
<comment type="caution">
    <text evidence="7">The sequence shown here is derived from an EMBL/GenBank/DDBJ whole genome shotgun (WGS) entry which is preliminary data.</text>
</comment>
<feature type="transmembrane region" description="Helical" evidence="6">
    <location>
        <begin position="230"/>
        <end position="247"/>
    </location>
</feature>
<keyword evidence="4 6" id="KW-1133">Transmembrane helix</keyword>
<dbReference type="Proteomes" id="UP001597267">
    <property type="component" value="Unassembled WGS sequence"/>
</dbReference>
<evidence type="ECO:0000256" key="1">
    <source>
        <dbReference type="ARBA" id="ARBA00004651"/>
    </source>
</evidence>
<dbReference type="PANTHER" id="PTHR30250:SF11">
    <property type="entry name" value="O-ANTIGEN TRANSPORTER-RELATED"/>
    <property type="match status" value="1"/>
</dbReference>
<dbReference type="EMBL" id="JBHTOP010000022">
    <property type="protein sequence ID" value="MFD1672035.1"/>
    <property type="molecule type" value="Genomic_DNA"/>
</dbReference>